<organism evidence="3 4">
    <name type="scientific">Phocoenobacter skyensis</name>
    <dbReference type="NCBI Taxonomy" id="97481"/>
    <lineage>
        <taxon>Bacteria</taxon>
        <taxon>Pseudomonadati</taxon>
        <taxon>Pseudomonadota</taxon>
        <taxon>Gammaproteobacteria</taxon>
        <taxon>Pasteurellales</taxon>
        <taxon>Pasteurellaceae</taxon>
        <taxon>Phocoenobacter</taxon>
    </lineage>
</organism>
<keyword evidence="1" id="KW-0175">Coiled coil</keyword>
<accession>A0A1H7XJK7</accession>
<evidence type="ECO:0008006" key="5">
    <source>
        <dbReference type="Google" id="ProtNLM"/>
    </source>
</evidence>
<evidence type="ECO:0000313" key="4">
    <source>
        <dbReference type="Proteomes" id="UP000198883"/>
    </source>
</evidence>
<feature type="transmembrane region" description="Helical" evidence="2">
    <location>
        <begin position="7"/>
        <end position="25"/>
    </location>
</feature>
<dbReference type="STRING" id="97481.SAMN05444853_1133"/>
<evidence type="ECO:0000313" key="3">
    <source>
        <dbReference type="EMBL" id="SEM33843.1"/>
    </source>
</evidence>
<sequence>MKNIMRDTGLPTYIFTFCSSCLAWLGEQQNLMFLSLAIGVITAILNAVARFKESRAKRRELEKLNELHELEIRHKKELHEIELAKLRSGLEDEKS</sequence>
<keyword evidence="2" id="KW-0472">Membrane</keyword>
<name>A0A1H7XJK7_9PAST</name>
<evidence type="ECO:0000256" key="1">
    <source>
        <dbReference type="SAM" id="Coils"/>
    </source>
</evidence>
<evidence type="ECO:0000256" key="2">
    <source>
        <dbReference type="SAM" id="Phobius"/>
    </source>
</evidence>
<keyword evidence="2" id="KW-0812">Transmembrane</keyword>
<protein>
    <recommendedName>
        <fullName evidence="5">Holin</fullName>
    </recommendedName>
</protein>
<dbReference type="EMBL" id="FOBN01000013">
    <property type="protein sequence ID" value="SEM33843.1"/>
    <property type="molecule type" value="Genomic_DNA"/>
</dbReference>
<dbReference type="AlphaFoldDB" id="A0A1H7XJK7"/>
<reference evidence="4" key="1">
    <citation type="submission" date="2016-10" db="EMBL/GenBank/DDBJ databases">
        <authorList>
            <person name="Varghese N."/>
            <person name="Submissions S."/>
        </authorList>
    </citation>
    <scope>NUCLEOTIDE SEQUENCE [LARGE SCALE GENOMIC DNA]</scope>
    <source>
        <strain evidence="4">DSM 24204</strain>
    </source>
</reference>
<keyword evidence="2" id="KW-1133">Transmembrane helix</keyword>
<dbReference type="RefSeq" id="WP_256211145.1">
    <property type="nucleotide sequence ID" value="NZ_FOBN01000013.1"/>
</dbReference>
<feature type="transmembrane region" description="Helical" evidence="2">
    <location>
        <begin position="31"/>
        <end position="49"/>
    </location>
</feature>
<proteinExistence type="predicted"/>
<dbReference type="Proteomes" id="UP000198883">
    <property type="component" value="Unassembled WGS sequence"/>
</dbReference>
<gene>
    <name evidence="3" type="ORF">SAMN05444853_1133</name>
</gene>
<feature type="coiled-coil region" evidence="1">
    <location>
        <begin position="51"/>
        <end position="78"/>
    </location>
</feature>